<dbReference type="RefSeq" id="WP_091548493.1">
    <property type="nucleotide sequence ID" value="NZ_FONY01000031.1"/>
</dbReference>
<dbReference type="Gene3D" id="2.60.120.620">
    <property type="entry name" value="q2cbj1_9rhob like domain"/>
    <property type="match status" value="1"/>
</dbReference>
<keyword evidence="1" id="KW-0560">Oxidoreductase</keyword>
<dbReference type="Pfam" id="PF05721">
    <property type="entry name" value="PhyH"/>
    <property type="match status" value="1"/>
</dbReference>
<evidence type="ECO:0000313" key="1">
    <source>
        <dbReference type="EMBL" id="SFF40374.1"/>
    </source>
</evidence>
<organism evidence="1 2">
    <name type="scientific">Thermoflexibacter ruber</name>
    <dbReference type="NCBI Taxonomy" id="1003"/>
    <lineage>
        <taxon>Bacteria</taxon>
        <taxon>Pseudomonadati</taxon>
        <taxon>Bacteroidota</taxon>
        <taxon>Cytophagia</taxon>
        <taxon>Cytophagales</taxon>
        <taxon>Thermoflexibacteraceae</taxon>
        <taxon>Thermoflexibacter</taxon>
    </lineage>
</organism>
<dbReference type="PANTHER" id="PTHR20883:SF51">
    <property type="entry name" value="PHYTANOYL-COA HYDROXYLASE"/>
    <property type="match status" value="1"/>
</dbReference>
<dbReference type="OrthoDB" id="9791262at2"/>
<dbReference type="PANTHER" id="PTHR20883">
    <property type="entry name" value="PHYTANOYL-COA DIOXYGENASE DOMAIN CONTAINING 1"/>
    <property type="match status" value="1"/>
</dbReference>
<dbReference type="GO" id="GO:0005506">
    <property type="term" value="F:iron ion binding"/>
    <property type="evidence" value="ECO:0007669"/>
    <property type="project" value="UniProtKB-ARBA"/>
</dbReference>
<gene>
    <name evidence="1" type="ORF">SAMN04488541_103136</name>
</gene>
<keyword evidence="2" id="KW-1185">Reference proteome</keyword>
<dbReference type="AlphaFoldDB" id="A0A1I2IDS7"/>
<dbReference type="Proteomes" id="UP000199513">
    <property type="component" value="Unassembled WGS sequence"/>
</dbReference>
<dbReference type="InterPro" id="IPR008775">
    <property type="entry name" value="Phytyl_CoA_dOase-like"/>
</dbReference>
<protein>
    <submittedName>
        <fullName evidence="1">Phytanoyl-CoA dioxygenase (PhyH)</fullName>
    </submittedName>
</protein>
<proteinExistence type="predicted"/>
<dbReference type="GO" id="GO:0016706">
    <property type="term" value="F:2-oxoglutarate-dependent dioxygenase activity"/>
    <property type="evidence" value="ECO:0007669"/>
    <property type="project" value="UniProtKB-ARBA"/>
</dbReference>
<keyword evidence="1" id="KW-0223">Dioxygenase</keyword>
<name>A0A1I2IDS7_9BACT</name>
<reference evidence="1 2" key="1">
    <citation type="submission" date="2016-10" db="EMBL/GenBank/DDBJ databases">
        <authorList>
            <person name="de Groot N.N."/>
        </authorList>
    </citation>
    <scope>NUCLEOTIDE SEQUENCE [LARGE SCALE GENOMIC DNA]</scope>
    <source>
        <strain>GEY</strain>
        <strain evidence="2">DSM 9560</strain>
    </source>
</reference>
<dbReference type="EMBL" id="FONY01000031">
    <property type="protein sequence ID" value="SFF40374.1"/>
    <property type="molecule type" value="Genomic_DNA"/>
</dbReference>
<accession>A0A1I2IDS7</accession>
<dbReference type="STRING" id="1003.SAMN04488541_103136"/>
<evidence type="ECO:0000313" key="2">
    <source>
        <dbReference type="Proteomes" id="UP000199513"/>
    </source>
</evidence>
<dbReference type="SUPFAM" id="SSF51197">
    <property type="entry name" value="Clavaminate synthase-like"/>
    <property type="match status" value="1"/>
</dbReference>
<sequence length="281" mass="32057">MKFNSFTSKHLPDFEKDGYVIIKNFLSKEEVDMMYQTAIADDSVGKNSIDLNDTQGFKTRLALWYTPGEDIYSMYSRCERVVEAAELILGGQVGHYHSKLMQKEPKKGGAWEWHQDYGYWYNNGFLFPQMVSIMVALTEATKENGCMQVIKGSHKMERVNHNMSGEQVGADMEKVNVALERMELVYVELEPGDALFFHCNLLHRSNANLSEKARWSLISVYNLLTNVPYKPEPPSCYTPIKKVANDAILKAGGVGFGKNTDFLSREIDMKFKEETVVKAQY</sequence>